<keyword evidence="1" id="KW-0378">Hydrolase</keyword>
<dbReference type="OrthoDB" id="9794725at2"/>
<reference evidence="3 4" key="1">
    <citation type="submission" date="2016-11" db="EMBL/GenBank/DDBJ databases">
        <authorList>
            <person name="Jaros S."/>
            <person name="Januszkiewicz K."/>
            <person name="Wedrychowicz H."/>
        </authorList>
    </citation>
    <scope>NUCLEOTIDE SEQUENCE [LARGE SCALE GENOMIC DNA]</scope>
    <source>
        <strain evidence="3 4">CGMCC 1.10681</strain>
    </source>
</reference>
<dbReference type="SUPFAM" id="SSF53474">
    <property type="entry name" value="alpha/beta-Hydrolases"/>
    <property type="match status" value="1"/>
</dbReference>
<dbReference type="Proteomes" id="UP000184184">
    <property type="component" value="Unassembled WGS sequence"/>
</dbReference>
<dbReference type="PANTHER" id="PTHR48081">
    <property type="entry name" value="AB HYDROLASE SUPERFAMILY PROTEIN C4A8.06C"/>
    <property type="match status" value="1"/>
</dbReference>
<gene>
    <name evidence="3" type="ORF">SAMN05216179_2335</name>
</gene>
<dbReference type="InterPro" id="IPR049492">
    <property type="entry name" value="BD-FAE-like_dom"/>
</dbReference>
<name>A0A1M7PMI5_9BACI</name>
<evidence type="ECO:0000313" key="4">
    <source>
        <dbReference type="Proteomes" id="UP000184184"/>
    </source>
</evidence>
<evidence type="ECO:0000313" key="3">
    <source>
        <dbReference type="EMBL" id="SHN18286.1"/>
    </source>
</evidence>
<protein>
    <submittedName>
        <fullName evidence="3">Acetyl esterase/lipase</fullName>
    </submittedName>
</protein>
<dbReference type="RefSeq" id="WP_073202020.1">
    <property type="nucleotide sequence ID" value="NZ_FRCZ01000004.1"/>
</dbReference>
<dbReference type="InterPro" id="IPR029058">
    <property type="entry name" value="AB_hydrolase_fold"/>
</dbReference>
<dbReference type="Pfam" id="PF20434">
    <property type="entry name" value="BD-FAE"/>
    <property type="match status" value="1"/>
</dbReference>
<sequence>MNILDKKEVNWEEDALHQNCPSITPYLLENRPDAPLVLVIPGGGYQHRAYHEGEPVAEWLNLNGYHACVLRYQIAPIQNQITIEQGQIAIQMIRSSLGEWGLFSDIKVGVLGFSAGGHLAATISNHYNENSVNDNQSNTYSSRPDFQILCYPVITMEKHTHQGSKENLLGSNPEQNLIDKYSCEKIVHKDTPQAFIWTTANDEAVPAFNSLKYAEALQAHDIPYELHIYQDGRHGLGLADEHPNTREWKNACLDWLNGYIHQGEDSE</sequence>
<keyword evidence="4" id="KW-1185">Reference proteome</keyword>
<dbReference type="EMBL" id="FRCZ01000004">
    <property type="protein sequence ID" value="SHN18286.1"/>
    <property type="molecule type" value="Genomic_DNA"/>
</dbReference>
<evidence type="ECO:0000256" key="1">
    <source>
        <dbReference type="ARBA" id="ARBA00022801"/>
    </source>
</evidence>
<organism evidence="3 4">
    <name type="scientific">Gracilibacillus kekensis</name>
    <dbReference type="NCBI Taxonomy" id="1027249"/>
    <lineage>
        <taxon>Bacteria</taxon>
        <taxon>Bacillati</taxon>
        <taxon>Bacillota</taxon>
        <taxon>Bacilli</taxon>
        <taxon>Bacillales</taxon>
        <taxon>Bacillaceae</taxon>
        <taxon>Gracilibacillus</taxon>
    </lineage>
</organism>
<evidence type="ECO:0000259" key="2">
    <source>
        <dbReference type="Pfam" id="PF20434"/>
    </source>
</evidence>
<dbReference type="AlphaFoldDB" id="A0A1M7PMI5"/>
<dbReference type="InterPro" id="IPR050300">
    <property type="entry name" value="GDXG_lipolytic_enzyme"/>
</dbReference>
<dbReference type="STRING" id="1027249.SAMN05216179_2335"/>
<dbReference type="GO" id="GO:0016787">
    <property type="term" value="F:hydrolase activity"/>
    <property type="evidence" value="ECO:0007669"/>
    <property type="project" value="UniProtKB-KW"/>
</dbReference>
<dbReference type="PANTHER" id="PTHR48081:SF6">
    <property type="entry name" value="PEPTIDASE S9 PROLYL OLIGOPEPTIDASE CATALYTIC DOMAIN-CONTAINING PROTEIN"/>
    <property type="match status" value="1"/>
</dbReference>
<feature type="domain" description="BD-FAE-like" evidence="2">
    <location>
        <begin position="32"/>
        <end position="217"/>
    </location>
</feature>
<accession>A0A1M7PMI5</accession>
<dbReference type="Gene3D" id="3.40.50.1820">
    <property type="entry name" value="alpha/beta hydrolase"/>
    <property type="match status" value="1"/>
</dbReference>
<proteinExistence type="predicted"/>